<name>A0A1U8FYU7_CAPAN</name>
<dbReference type="AlphaFoldDB" id="A0A1U8FYU7"/>
<dbReference type="KEGG" id="cann:107863096"/>
<feature type="region of interest" description="Disordered" evidence="1">
    <location>
        <begin position="1"/>
        <end position="32"/>
    </location>
</feature>
<sequence>MSSAELRPGQNSRNAKQDSQDPSGRRNWELHDCEKDNSYEQLSMLESERKDFSSESVDVLKLCAENQLIEEFYSQTYCDDAATLDEQIKGYSSSAYSYKDAPSLMLENVVGDGSHEIPVKRDARGFLDFEYYSRLDPGDIKETCSKLDSEWIEVEKAEPWWRTADKELAASGFPKSSGCFANSDHSRPQYLGSESYNCSQFSNQVSIADMESLVTLDSYPGHHLSQSQQKILCVGKGCLTRGLGQSISGDDNLSIANVLTAETQPGSNDLSKGQLLEALCHSQTRAREAEQLAQQAYNEKEHVIKLFFRQASHLFAYRQWLQILQLEALVLQLRNKDEQNSNNYSTFFPVIPINGRKLKKFRYNKPIKRKPGKGKCKTNKSAVAFALGLGLAGAGLLLGWTMGWLFPARNGLT</sequence>
<reference evidence="3 4" key="2">
    <citation type="journal article" date="2017" name="Genome Biol.">
        <title>New reference genome sequences of hot pepper reveal the massive evolution of plant disease-resistance genes by retroduplication.</title>
        <authorList>
            <person name="Kim S."/>
            <person name="Park J."/>
            <person name="Yeom S.I."/>
            <person name="Kim Y.M."/>
            <person name="Seo E."/>
            <person name="Kim K.T."/>
            <person name="Kim M.S."/>
            <person name="Lee J.M."/>
            <person name="Cheong K."/>
            <person name="Shin H.S."/>
            <person name="Kim S.B."/>
            <person name="Han K."/>
            <person name="Lee J."/>
            <person name="Park M."/>
            <person name="Lee H.A."/>
            <person name="Lee H.Y."/>
            <person name="Lee Y."/>
            <person name="Oh S."/>
            <person name="Lee J.H."/>
            <person name="Choi E."/>
            <person name="Choi E."/>
            <person name="Lee S.E."/>
            <person name="Jeon J."/>
            <person name="Kim H."/>
            <person name="Choi G."/>
            <person name="Song H."/>
            <person name="Lee J."/>
            <person name="Lee S.C."/>
            <person name="Kwon J.K."/>
            <person name="Lee H.Y."/>
            <person name="Koo N."/>
            <person name="Hong Y."/>
            <person name="Kim R.W."/>
            <person name="Kang W.H."/>
            <person name="Huh J.H."/>
            <person name="Kang B.C."/>
            <person name="Yang T.J."/>
            <person name="Lee Y.H."/>
            <person name="Bennetzen J.L."/>
            <person name="Choi D."/>
        </authorList>
    </citation>
    <scope>NUCLEOTIDE SEQUENCE [LARGE SCALE GENOMIC DNA]</scope>
    <source>
        <strain evidence="4">cv. CM334</strain>
    </source>
</reference>
<keyword evidence="2" id="KW-0472">Membrane</keyword>
<dbReference type="STRING" id="4072.A0A1U8FYU7"/>
<evidence type="ECO:0000313" key="4">
    <source>
        <dbReference type="Proteomes" id="UP000222542"/>
    </source>
</evidence>
<dbReference type="Gramene" id="PHT87526">
    <property type="protein sequence ID" value="PHT87526"/>
    <property type="gene ID" value="T459_09632"/>
</dbReference>
<accession>A0A1U8FYU7</accession>
<dbReference type="OrthoDB" id="1920951at2759"/>
<organism evidence="3 4">
    <name type="scientific">Capsicum annuum</name>
    <name type="common">Capsicum pepper</name>
    <dbReference type="NCBI Taxonomy" id="4072"/>
    <lineage>
        <taxon>Eukaryota</taxon>
        <taxon>Viridiplantae</taxon>
        <taxon>Streptophyta</taxon>
        <taxon>Embryophyta</taxon>
        <taxon>Tracheophyta</taxon>
        <taxon>Spermatophyta</taxon>
        <taxon>Magnoliopsida</taxon>
        <taxon>eudicotyledons</taxon>
        <taxon>Gunneridae</taxon>
        <taxon>Pentapetalae</taxon>
        <taxon>asterids</taxon>
        <taxon>lamiids</taxon>
        <taxon>Solanales</taxon>
        <taxon>Solanaceae</taxon>
        <taxon>Solanoideae</taxon>
        <taxon>Capsiceae</taxon>
        <taxon>Capsicum</taxon>
    </lineage>
</organism>
<dbReference type="EMBL" id="AYRZ02000003">
    <property type="protein sequence ID" value="PHT87526.1"/>
    <property type="molecule type" value="Genomic_DNA"/>
</dbReference>
<keyword evidence="2" id="KW-0812">Transmembrane</keyword>
<evidence type="ECO:0000256" key="2">
    <source>
        <dbReference type="SAM" id="Phobius"/>
    </source>
</evidence>
<evidence type="ECO:0000313" key="3">
    <source>
        <dbReference type="EMBL" id="PHT87526.1"/>
    </source>
</evidence>
<feature type="compositionally biased region" description="Polar residues" evidence="1">
    <location>
        <begin position="1"/>
        <end position="14"/>
    </location>
</feature>
<dbReference type="PANTHER" id="PTHR33868">
    <property type="entry name" value="EXPRESSED PROTEIN"/>
    <property type="match status" value="1"/>
</dbReference>
<dbReference type="Proteomes" id="UP000222542">
    <property type="component" value="Unassembled WGS sequence"/>
</dbReference>
<proteinExistence type="predicted"/>
<comment type="caution">
    <text evidence="3">The sequence shown here is derived from an EMBL/GenBank/DDBJ whole genome shotgun (WGS) entry which is preliminary data.</text>
</comment>
<protein>
    <recommendedName>
        <fullName evidence="5">Transmembrane protein</fullName>
    </recommendedName>
</protein>
<feature type="compositionally biased region" description="Basic and acidic residues" evidence="1">
    <location>
        <begin position="15"/>
        <end position="32"/>
    </location>
</feature>
<dbReference type="OMA" id="FELHECE"/>
<feature type="transmembrane region" description="Helical" evidence="2">
    <location>
        <begin position="382"/>
        <end position="406"/>
    </location>
</feature>
<evidence type="ECO:0008006" key="5">
    <source>
        <dbReference type="Google" id="ProtNLM"/>
    </source>
</evidence>
<dbReference type="PANTHER" id="PTHR33868:SF18">
    <property type="entry name" value="TRANSMEMBRANE PROTEIN"/>
    <property type="match status" value="1"/>
</dbReference>
<reference evidence="3 4" key="1">
    <citation type="journal article" date="2014" name="Nat. Genet.">
        <title>Genome sequence of the hot pepper provides insights into the evolution of pungency in Capsicum species.</title>
        <authorList>
            <person name="Kim S."/>
            <person name="Park M."/>
            <person name="Yeom S.I."/>
            <person name="Kim Y.M."/>
            <person name="Lee J.M."/>
            <person name="Lee H.A."/>
            <person name="Seo E."/>
            <person name="Choi J."/>
            <person name="Cheong K."/>
            <person name="Kim K.T."/>
            <person name="Jung K."/>
            <person name="Lee G.W."/>
            <person name="Oh S.K."/>
            <person name="Bae C."/>
            <person name="Kim S.B."/>
            <person name="Lee H.Y."/>
            <person name="Kim S.Y."/>
            <person name="Kim M.S."/>
            <person name="Kang B.C."/>
            <person name="Jo Y.D."/>
            <person name="Yang H.B."/>
            <person name="Jeong H.J."/>
            <person name="Kang W.H."/>
            <person name="Kwon J.K."/>
            <person name="Shin C."/>
            <person name="Lim J.Y."/>
            <person name="Park J.H."/>
            <person name="Huh J.H."/>
            <person name="Kim J.S."/>
            <person name="Kim B.D."/>
            <person name="Cohen O."/>
            <person name="Paran I."/>
            <person name="Suh M.C."/>
            <person name="Lee S.B."/>
            <person name="Kim Y.K."/>
            <person name="Shin Y."/>
            <person name="Noh S.J."/>
            <person name="Park J."/>
            <person name="Seo Y.S."/>
            <person name="Kwon S.Y."/>
            <person name="Kim H.A."/>
            <person name="Park J.M."/>
            <person name="Kim H.J."/>
            <person name="Choi S.B."/>
            <person name="Bosland P.W."/>
            <person name="Reeves G."/>
            <person name="Jo S.H."/>
            <person name="Lee B.W."/>
            <person name="Cho H.T."/>
            <person name="Choi H.S."/>
            <person name="Lee M.S."/>
            <person name="Yu Y."/>
            <person name="Do Choi Y."/>
            <person name="Park B.S."/>
            <person name="van Deynze A."/>
            <person name="Ashrafi H."/>
            <person name="Hill T."/>
            <person name="Kim W.T."/>
            <person name="Pai H.S."/>
            <person name="Ahn H.K."/>
            <person name="Yeam I."/>
            <person name="Giovannoni J.J."/>
            <person name="Rose J.K."/>
            <person name="Sorensen I."/>
            <person name="Lee S.J."/>
            <person name="Kim R.W."/>
            <person name="Choi I.Y."/>
            <person name="Choi B.S."/>
            <person name="Lim J.S."/>
            <person name="Lee Y.H."/>
            <person name="Choi D."/>
        </authorList>
    </citation>
    <scope>NUCLEOTIDE SEQUENCE [LARGE SCALE GENOMIC DNA]</scope>
    <source>
        <strain evidence="4">cv. CM334</strain>
    </source>
</reference>
<keyword evidence="4" id="KW-1185">Reference proteome</keyword>
<evidence type="ECO:0000256" key="1">
    <source>
        <dbReference type="SAM" id="MobiDB-lite"/>
    </source>
</evidence>
<gene>
    <name evidence="3" type="ORF">T459_09632</name>
</gene>
<dbReference type="SMR" id="A0A1U8FYU7"/>
<keyword evidence="2" id="KW-1133">Transmembrane helix</keyword>